<feature type="region of interest" description="Disordered" evidence="1">
    <location>
        <begin position="129"/>
        <end position="178"/>
    </location>
</feature>
<feature type="region of interest" description="Disordered" evidence="1">
    <location>
        <begin position="193"/>
        <end position="228"/>
    </location>
</feature>
<dbReference type="Proteomes" id="UP000729402">
    <property type="component" value="Unassembled WGS sequence"/>
</dbReference>
<protein>
    <submittedName>
        <fullName evidence="3">Uncharacterized protein</fullName>
    </submittedName>
</protein>
<reference evidence="3" key="1">
    <citation type="journal article" date="2021" name="bioRxiv">
        <title>Whole Genome Assembly and Annotation of Northern Wild Rice, Zizania palustris L., Supports a Whole Genome Duplication in the Zizania Genus.</title>
        <authorList>
            <person name="Haas M."/>
            <person name="Kono T."/>
            <person name="Macchietto M."/>
            <person name="Millas R."/>
            <person name="McGilp L."/>
            <person name="Shao M."/>
            <person name="Duquette J."/>
            <person name="Hirsch C.N."/>
            <person name="Kimball J."/>
        </authorList>
    </citation>
    <scope>NUCLEOTIDE SEQUENCE</scope>
    <source>
        <tissue evidence="3">Fresh leaf tissue</tissue>
    </source>
</reference>
<reference evidence="3" key="2">
    <citation type="submission" date="2021-02" db="EMBL/GenBank/DDBJ databases">
        <authorList>
            <person name="Kimball J.A."/>
            <person name="Haas M.W."/>
            <person name="Macchietto M."/>
            <person name="Kono T."/>
            <person name="Duquette J."/>
            <person name="Shao M."/>
        </authorList>
    </citation>
    <scope>NUCLEOTIDE SEQUENCE</scope>
    <source>
        <tissue evidence="3">Fresh leaf tissue</tissue>
    </source>
</reference>
<dbReference type="InterPro" id="IPR040290">
    <property type="entry name" value="Prot_E6-like"/>
</dbReference>
<feature type="compositionally biased region" description="Basic and acidic residues" evidence="1">
    <location>
        <begin position="246"/>
        <end position="266"/>
    </location>
</feature>
<feature type="region of interest" description="Disordered" evidence="1">
    <location>
        <begin position="246"/>
        <end position="345"/>
    </location>
</feature>
<accession>A0A8J5SQ96</accession>
<keyword evidence="4" id="KW-1185">Reference proteome</keyword>
<comment type="caution">
    <text evidence="3">The sequence shown here is derived from an EMBL/GenBank/DDBJ whole genome shotgun (WGS) entry which is preliminary data.</text>
</comment>
<evidence type="ECO:0000313" key="3">
    <source>
        <dbReference type="EMBL" id="KAG8077953.1"/>
    </source>
</evidence>
<evidence type="ECO:0000313" key="4">
    <source>
        <dbReference type="Proteomes" id="UP000729402"/>
    </source>
</evidence>
<proteinExistence type="predicted"/>
<keyword evidence="2" id="KW-0732">Signal</keyword>
<sequence length="345" mass="36687">MDCSSPARRQLFLFALAFLAAAGAGDAWGGGPMFFFSKSGKATHPGAVEVEKVAAAPALDDSTGDVPAFSRPSSGGSNSRGYGLYSRPEETYPESYFRRGVHHNTEKLTTTDAAAAIAEQQEEEEAVLAGEAAGSTPSLPEDGSGRGRPMSYAHMRSAEGGGAMPSFPEDGSGRGRPMSYSYAHMRSGEAAGAMPSFPEDGSGRGRPMSYTGMRGSGQQPQQRPYNYGMSDTRVYQSGRYYYDVDTGKYGHGHESNPVRTTTRPEEFGSGQGERSGGRSYSNAAGQEYANAANDDKEKFDSGGYNSGERARRRYVNAAAAGYDAKGNDDQYGGNGLENPNEQYTP</sequence>
<feature type="chain" id="PRO_5035189069" evidence="2">
    <location>
        <begin position="28"/>
        <end position="345"/>
    </location>
</feature>
<dbReference type="PANTHER" id="PTHR35274">
    <property type="entry name" value="E6-LIKE PROTEIN"/>
    <property type="match status" value="1"/>
</dbReference>
<evidence type="ECO:0000256" key="1">
    <source>
        <dbReference type="SAM" id="MobiDB-lite"/>
    </source>
</evidence>
<organism evidence="3 4">
    <name type="scientific">Zizania palustris</name>
    <name type="common">Northern wild rice</name>
    <dbReference type="NCBI Taxonomy" id="103762"/>
    <lineage>
        <taxon>Eukaryota</taxon>
        <taxon>Viridiplantae</taxon>
        <taxon>Streptophyta</taxon>
        <taxon>Embryophyta</taxon>
        <taxon>Tracheophyta</taxon>
        <taxon>Spermatophyta</taxon>
        <taxon>Magnoliopsida</taxon>
        <taxon>Liliopsida</taxon>
        <taxon>Poales</taxon>
        <taxon>Poaceae</taxon>
        <taxon>BOP clade</taxon>
        <taxon>Oryzoideae</taxon>
        <taxon>Oryzeae</taxon>
        <taxon>Zizaniinae</taxon>
        <taxon>Zizania</taxon>
    </lineage>
</organism>
<feature type="compositionally biased region" description="Low complexity" evidence="1">
    <location>
        <begin position="70"/>
        <end position="86"/>
    </location>
</feature>
<dbReference type="OrthoDB" id="749662at2759"/>
<dbReference type="EMBL" id="JAAALK010000282">
    <property type="protein sequence ID" value="KAG8077953.1"/>
    <property type="molecule type" value="Genomic_DNA"/>
</dbReference>
<dbReference type="AlphaFoldDB" id="A0A8J5SQ96"/>
<evidence type="ECO:0000256" key="2">
    <source>
        <dbReference type="SAM" id="SignalP"/>
    </source>
</evidence>
<feature type="region of interest" description="Disordered" evidence="1">
    <location>
        <begin position="59"/>
        <end position="86"/>
    </location>
</feature>
<name>A0A8J5SQ96_ZIZPA</name>
<gene>
    <name evidence="3" type="ORF">GUJ93_ZPchr0007g5557</name>
</gene>
<feature type="signal peptide" evidence="2">
    <location>
        <begin position="1"/>
        <end position="27"/>
    </location>
</feature>
<dbReference type="PANTHER" id="PTHR35274:SF2">
    <property type="entry name" value="E6-LIKE PROTEIN"/>
    <property type="match status" value="1"/>
</dbReference>